<evidence type="ECO:0000256" key="12">
    <source>
        <dbReference type="SAM" id="Coils"/>
    </source>
</evidence>
<gene>
    <name evidence="16" type="ordered locus">Bathy13g00350</name>
</gene>
<feature type="compositionally biased region" description="Low complexity" evidence="13">
    <location>
        <begin position="36"/>
        <end position="62"/>
    </location>
</feature>
<dbReference type="GO" id="GO:0004519">
    <property type="term" value="F:endonuclease activity"/>
    <property type="evidence" value="ECO:0007669"/>
    <property type="project" value="TreeGrafter"/>
</dbReference>
<evidence type="ECO:0000259" key="15">
    <source>
        <dbReference type="SMART" id="SM00955"/>
    </source>
</evidence>
<dbReference type="InterPro" id="IPR029060">
    <property type="entry name" value="PIN-like_dom_sf"/>
</dbReference>
<protein>
    <recommendedName>
        <fullName evidence="10">Ribosomal RNA-processing protein 44</fullName>
    </recommendedName>
</protein>
<dbReference type="SUPFAM" id="SSF50249">
    <property type="entry name" value="Nucleic acid-binding proteins"/>
    <property type="match status" value="2"/>
</dbReference>
<accession>K8EMP7</accession>
<evidence type="ECO:0000256" key="8">
    <source>
        <dbReference type="ARBA" id="ARBA00022884"/>
    </source>
</evidence>
<evidence type="ECO:0000256" key="4">
    <source>
        <dbReference type="ARBA" id="ARBA00022722"/>
    </source>
</evidence>
<dbReference type="CDD" id="cd09862">
    <property type="entry name" value="PIN_Rrp44-like"/>
    <property type="match status" value="1"/>
</dbReference>
<feature type="region of interest" description="Disordered" evidence="13">
    <location>
        <begin position="1056"/>
        <end position="1091"/>
    </location>
</feature>
<keyword evidence="17" id="KW-1185">Reference proteome</keyword>
<dbReference type="GeneID" id="19012053"/>
<feature type="compositionally biased region" description="Basic and acidic residues" evidence="13">
    <location>
        <begin position="18"/>
        <end position="27"/>
    </location>
</feature>
<evidence type="ECO:0000256" key="1">
    <source>
        <dbReference type="ARBA" id="ARBA00004123"/>
    </source>
</evidence>
<evidence type="ECO:0000256" key="7">
    <source>
        <dbReference type="ARBA" id="ARBA00022839"/>
    </source>
</evidence>
<feature type="region of interest" description="Disordered" evidence="13">
    <location>
        <begin position="103"/>
        <end position="127"/>
    </location>
</feature>
<dbReference type="GO" id="GO:0000176">
    <property type="term" value="C:nuclear exosome (RNase complex)"/>
    <property type="evidence" value="ECO:0007669"/>
    <property type="project" value="TreeGrafter"/>
</dbReference>
<dbReference type="Pfam" id="PF17849">
    <property type="entry name" value="OB_Dis3"/>
    <property type="match status" value="1"/>
</dbReference>
<dbReference type="GO" id="GO:0003723">
    <property type="term" value="F:RNA binding"/>
    <property type="evidence" value="ECO:0007669"/>
    <property type="project" value="UniProtKB-KW"/>
</dbReference>
<dbReference type="SMART" id="SM00955">
    <property type="entry name" value="RNB"/>
    <property type="match status" value="1"/>
</dbReference>
<name>K8EMP7_9CHLO</name>
<dbReference type="GO" id="GO:0006364">
    <property type="term" value="P:rRNA processing"/>
    <property type="evidence" value="ECO:0007669"/>
    <property type="project" value="UniProtKB-KW"/>
</dbReference>
<comment type="subcellular location">
    <subcellularLocation>
        <location evidence="1">Nucleus</location>
    </subcellularLocation>
</comment>
<dbReference type="Pfam" id="PF00773">
    <property type="entry name" value="RNB"/>
    <property type="match status" value="1"/>
</dbReference>
<reference evidence="16 17" key="1">
    <citation type="submission" date="2011-10" db="EMBL/GenBank/DDBJ databases">
        <authorList>
            <person name="Genoscope - CEA"/>
        </authorList>
    </citation>
    <scope>NUCLEOTIDE SEQUENCE [LARGE SCALE GENOMIC DNA]</scope>
    <source>
        <strain evidence="16 17">RCC 1105</strain>
    </source>
</reference>
<keyword evidence="8" id="KW-0694">RNA-binding</keyword>
<evidence type="ECO:0000256" key="9">
    <source>
        <dbReference type="ARBA" id="ARBA00023242"/>
    </source>
</evidence>
<organism evidence="16 17">
    <name type="scientific">Bathycoccus prasinos</name>
    <dbReference type="NCBI Taxonomy" id="41875"/>
    <lineage>
        <taxon>Eukaryota</taxon>
        <taxon>Viridiplantae</taxon>
        <taxon>Chlorophyta</taxon>
        <taxon>Mamiellophyceae</taxon>
        <taxon>Mamiellales</taxon>
        <taxon>Bathycoccaceae</taxon>
        <taxon>Bathycoccus</taxon>
    </lineage>
</organism>
<dbReference type="InterPro" id="IPR041505">
    <property type="entry name" value="Dis3_CSD2"/>
</dbReference>
<keyword evidence="9" id="KW-0539">Nucleus</keyword>
<dbReference type="Gene3D" id="3.40.50.1010">
    <property type="entry name" value="5'-nuclease"/>
    <property type="match status" value="1"/>
</dbReference>
<evidence type="ECO:0000256" key="11">
    <source>
        <dbReference type="RuleBase" id="RU003901"/>
    </source>
</evidence>
<sequence>MKRNNESPPPPLKKKKMMKSEEDEKGKEKKKKKTISRTSKSSSFFTNNKRPTTTTTNNNAFRTTKKHSRERYLRDDIFCGIKQAPVAYKGKDKTKWILDVNAEEEEEKEEEKSGVEAKSMTTKENNNNNNIENDKIIYVVDANVCLHQLDVVSHPKAMRNVVVCTTVLEEVRNRSRNAYERVRRLCLEASSSTGDKTTSGRKNFFVFSNEFHKDTYVGEPKKGESANDRNDRAIREVVKFYQKVVGLCSSNKHNGTQKREGGKGSAGKAAEAKVILISDDRGNVLKAKEENLNAMSVREVVNKHFAKSFPELVDLCSTRTEECFGADENEIARNNYAKNTRTTTKASINKTEMNSKKSNSTARGGFTAFPEHLTKAQYDSGVSAGRYKEGKIRCSPYSPFSAYVDVGDDTLDVKIEGRHRMNRAMEGDVVGIEIIEDEDEEEEREKDDVNDDDNVVSLAPIVNASEDVASVDDASAKAGAEMPPSLPELKAKVVRIVKRNWRDRGYACALDIESCADLARKQHENSNENETEDGGGRAKRVLCVPNDRKTPKIRINTRHAHQIASQRIVVVIDAWLASSPYPEGHFVRALGEIGETASETAALLLEADVDDRPFAPAVHKCVPPLPWKVTEEHIEEPKREDLRNLRVCSVDPPGCRDIDDALSAVVVPKNDGVEGEEEIEIGVHIADVTTFLKPGTPMDDEALRRGTTTYLVQRRLDMLPKPLTEDICSLRADVERLAFSVFWRVDPATMLPRKDVKPRFTKSIIKSSKALTYQKAQEIIDDETNDKSDLANDLRRLRDVSKALRAKRMEQGALTLASPEVRFELDDETSNPLDVSLYISRETNKMVEEMMLLANIAVAERISEHYPSFALLRRHPEPREKMFLPLLETVQLLGLENKINCASNKTLAESLDACVREDDPYFNTLLRLQATRCMSTAKYCSTGSFPRNELYHYGLASPLYTHFTSPIRRYADVIVHRLLSASLGLISIDEVLISSVGKKVAIDNTNLFTKEIAETCNARHLAGQQAGRASAELHTLKFFKDRTTVAEARVFQIRGNNNNKTTTSTSTTTTTTTTNNNNNNANNIKKGEKDEDEDEIVAFVPKYGIEARVKVSKGFNARQNMFGKLKVKIEVEQMPFGRSKLNVSIVE</sequence>
<keyword evidence="5" id="KW-0378">Hydrolase</keyword>
<dbReference type="Pfam" id="PF13638">
    <property type="entry name" value="PIN_4"/>
    <property type="match status" value="1"/>
</dbReference>
<dbReference type="eggNOG" id="KOG2102">
    <property type="taxonomic scope" value="Eukaryota"/>
</dbReference>
<dbReference type="PANTHER" id="PTHR23355">
    <property type="entry name" value="RIBONUCLEASE"/>
    <property type="match status" value="1"/>
</dbReference>
<evidence type="ECO:0000256" key="5">
    <source>
        <dbReference type="ARBA" id="ARBA00022801"/>
    </source>
</evidence>
<proteinExistence type="inferred from homology"/>
<feature type="compositionally biased region" description="Low complexity" evidence="13">
    <location>
        <begin position="1056"/>
        <end position="1083"/>
    </location>
</feature>
<keyword evidence="4" id="KW-0540">Nuclease</keyword>
<feature type="domain" description="RNB" evidence="15">
    <location>
        <begin position="639"/>
        <end position="985"/>
    </location>
</feature>
<comment type="similarity">
    <text evidence="2 11">Belongs to the RNR ribonuclease family.</text>
</comment>
<dbReference type="InterPro" id="IPR002716">
    <property type="entry name" value="PIN_dom"/>
</dbReference>
<keyword evidence="6" id="KW-0271">Exosome</keyword>
<dbReference type="RefSeq" id="XP_007509513.1">
    <property type="nucleotide sequence ID" value="XM_007509451.1"/>
</dbReference>
<feature type="region of interest" description="Disordered" evidence="13">
    <location>
        <begin position="1"/>
        <end position="67"/>
    </location>
</feature>
<dbReference type="GO" id="GO:0071031">
    <property type="term" value="P:nuclear mRNA surveillance of mRNA 3'-end processing"/>
    <property type="evidence" value="ECO:0007669"/>
    <property type="project" value="TreeGrafter"/>
</dbReference>
<evidence type="ECO:0000256" key="3">
    <source>
        <dbReference type="ARBA" id="ARBA00022552"/>
    </source>
</evidence>
<evidence type="ECO:0000256" key="2">
    <source>
        <dbReference type="ARBA" id="ARBA00005785"/>
    </source>
</evidence>
<dbReference type="Gene3D" id="2.40.50.690">
    <property type="match status" value="1"/>
</dbReference>
<dbReference type="GO" id="GO:0000175">
    <property type="term" value="F:3'-5'-RNA exonuclease activity"/>
    <property type="evidence" value="ECO:0007669"/>
    <property type="project" value="UniProtKB-ARBA"/>
</dbReference>
<dbReference type="PANTHER" id="PTHR23355:SF35">
    <property type="entry name" value="EXOSOME COMPLEX EXONUCLEASE RRP44"/>
    <property type="match status" value="1"/>
</dbReference>
<dbReference type="KEGG" id="bpg:Bathy13g00350"/>
<dbReference type="InterPro" id="IPR050180">
    <property type="entry name" value="RNR_Ribonuclease"/>
</dbReference>
<dbReference type="Gene3D" id="2.40.50.700">
    <property type="match status" value="1"/>
</dbReference>
<keyword evidence="12" id="KW-0175">Coiled coil</keyword>
<keyword evidence="7" id="KW-0269">Exonuclease</keyword>
<dbReference type="GO" id="GO:0016075">
    <property type="term" value="P:rRNA catabolic process"/>
    <property type="evidence" value="ECO:0007669"/>
    <property type="project" value="TreeGrafter"/>
</dbReference>
<dbReference type="SMART" id="SM00670">
    <property type="entry name" value="PINc"/>
    <property type="match status" value="1"/>
</dbReference>
<dbReference type="AlphaFoldDB" id="K8EMP7"/>
<dbReference type="Proteomes" id="UP000198341">
    <property type="component" value="Chromosome 13"/>
</dbReference>
<feature type="coiled-coil region" evidence="12">
    <location>
        <begin position="773"/>
        <end position="807"/>
    </location>
</feature>
<dbReference type="InterPro" id="IPR022966">
    <property type="entry name" value="RNase_II/R_CS"/>
</dbReference>
<evidence type="ECO:0000256" key="10">
    <source>
        <dbReference type="ARBA" id="ARBA00077930"/>
    </source>
</evidence>
<evidence type="ECO:0000313" key="16">
    <source>
        <dbReference type="EMBL" id="CCO19316.1"/>
    </source>
</evidence>
<evidence type="ECO:0000259" key="14">
    <source>
        <dbReference type="SMART" id="SM00670"/>
    </source>
</evidence>
<dbReference type="STRING" id="41875.K8EMP7"/>
<dbReference type="InterPro" id="IPR012340">
    <property type="entry name" value="NA-bd_OB-fold"/>
</dbReference>
<evidence type="ECO:0000313" key="17">
    <source>
        <dbReference type="Proteomes" id="UP000198341"/>
    </source>
</evidence>
<dbReference type="PROSITE" id="PS01175">
    <property type="entry name" value="RIBONUCLEASE_II"/>
    <property type="match status" value="1"/>
</dbReference>
<dbReference type="InterPro" id="IPR001900">
    <property type="entry name" value="RNase_II/R"/>
</dbReference>
<dbReference type="EMBL" id="FO082266">
    <property type="protein sequence ID" value="CCO19316.1"/>
    <property type="molecule type" value="Genomic_DNA"/>
</dbReference>
<dbReference type="SUPFAM" id="SSF88723">
    <property type="entry name" value="PIN domain-like"/>
    <property type="match status" value="1"/>
</dbReference>
<feature type="domain" description="PIN" evidence="14">
    <location>
        <begin position="136"/>
        <end position="285"/>
    </location>
</feature>
<keyword evidence="3" id="KW-0698">rRNA processing</keyword>
<dbReference type="FunFam" id="2.40.50.700:FF:000001">
    <property type="entry name" value="Exosome complex exonuclease exoribonuclease (Rrp44)"/>
    <property type="match status" value="1"/>
</dbReference>
<evidence type="ECO:0000256" key="6">
    <source>
        <dbReference type="ARBA" id="ARBA00022835"/>
    </source>
</evidence>
<dbReference type="GO" id="GO:0000177">
    <property type="term" value="C:cytoplasmic exosome (RNase complex)"/>
    <property type="evidence" value="ECO:0007669"/>
    <property type="project" value="TreeGrafter"/>
</dbReference>
<evidence type="ECO:0000256" key="13">
    <source>
        <dbReference type="SAM" id="MobiDB-lite"/>
    </source>
</evidence>
<dbReference type="OrthoDB" id="372421at2759"/>